<sequence>MTAKVFCAAIVGLEAQAIEVEADVSNGLPATIIVGLPDASVQESKERVKSAVKNSGSNYPSTRVSVNLAPADLPKLGTHFDLPIALAILLSAGQASFNPDGKMFLGELSLDGKLRGVSGTLAITIKAKELGFDEIFIPMTNAREAALVEGIKVYATENLQSLIEHLQGVKVLKEEPLVEVSQVLMNIRTGLDMKDIAGQEMAKRALEIAAAGGH</sequence>
<dbReference type="EMBL" id="PFAK01000027">
    <property type="protein sequence ID" value="PIR96335.1"/>
    <property type="molecule type" value="Genomic_DNA"/>
</dbReference>
<dbReference type="PANTHER" id="PTHR32039">
    <property type="entry name" value="MAGNESIUM-CHELATASE SUBUNIT CHLI"/>
    <property type="match status" value="1"/>
</dbReference>
<dbReference type="Gene3D" id="3.30.230.10">
    <property type="match status" value="1"/>
</dbReference>
<name>A0A2H0VB76_9BACT</name>
<reference evidence="3" key="1">
    <citation type="submission" date="2017-09" db="EMBL/GenBank/DDBJ databases">
        <title>Depth-based differentiation of microbial function through sediment-hosted aquifers and enrichment of novel symbionts in the deep terrestrial subsurface.</title>
        <authorList>
            <person name="Probst A.J."/>
            <person name="Ladd B."/>
            <person name="Jarett J.K."/>
            <person name="Geller-Mcgrath D.E."/>
            <person name="Sieber C.M.K."/>
            <person name="Emerson J.B."/>
            <person name="Anantharaman K."/>
            <person name="Thomas B.C."/>
            <person name="Malmstrom R."/>
            <person name="Stieglmeier M."/>
            <person name="Klingl A."/>
            <person name="Woyke T."/>
            <person name="Ryan C.M."/>
            <person name="Banfield J.F."/>
        </authorList>
    </citation>
    <scope>NUCLEOTIDE SEQUENCE [LARGE SCALE GENOMIC DNA]</scope>
</reference>
<evidence type="ECO:0000313" key="3">
    <source>
        <dbReference type="Proteomes" id="UP000230922"/>
    </source>
</evidence>
<protein>
    <submittedName>
        <fullName evidence="2">Magnesium chelatase</fullName>
    </submittedName>
</protein>
<dbReference type="InterPro" id="IPR045006">
    <property type="entry name" value="CHLI-like"/>
</dbReference>
<feature type="non-terminal residue" evidence="2">
    <location>
        <position position="214"/>
    </location>
</feature>
<dbReference type="InterPro" id="IPR020568">
    <property type="entry name" value="Ribosomal_Su5_D2-typ_SF"/>
</dbReference>
<dbReference type="InterPro" id="IPR000523">
    <property type="entry name" value="Mg_chelatse_chII-like_cat_dom"/>
</dbReference>
<dbReference type="SUPFAM" id="SSF54211">
    <property type="entry name" value="Ribosomal protein S5 domain 2-like"/>
    <property type="match status" value="1"/>
</dbReference>
<dbReference type="AlphaFoldDB" id="A0A2H0VB76"/>
<dbReference type="InterPro" id="IPR014721">
    <property type="entry name" value="Ribsml_uS5_D2-typ_fold_subgr"/>
</dbReference>
<feature type="domain" description="Magnesium chelatase ChlI-like catalytic" evidence="1">
    <location>
        <begin position="192"/>
        <end position="214"/>
    </location>
</feature>
<organism evidence="2 3">
    <name type="scientific">Candidatus Doudnabacteria bacterium CG10_big_fil_rev_8_21_14_0_10_42_18</name>
    <dbReference type="NCBI Taxonomy" id="1974552"/>
    <lineage>
        <taxon>Bacteria</taxon>
        <taxon>Candidatus Doudnaibacteriota</taxon>
    </lineage>
</organism>
<dbReference type="PANTHER" id="PTHR32039:SF7">
    <property type="entry name" value="COMPETENCE PROTEIN COMM"/>
    <property type="match status" value="1"/>
</dbReference>
<proteinExistence type="predicted"/>
<accession>A0A2H0VB76</accession>
<evidence type="ECO:0000313" key="2">
    <source>
        <dbReference type="EMBL" id="PIR96335.1"/>
    </source>
</evidence>
<dbReference type="Proteomes" id="UP000230922">
    <property type="component" value="Unassembled WGS sequence"/>
</dbReference>
<gene>
    <name evidence="2" type="ORF">COT92_01725</name>
</gene>
<dbReference type="Pfam" id="PF13541">
    <property type="entry name" value="ChlI"/>
    <property type="match status" value="1"/>
</dbReference>
<evidence type="ECO:0000259" key="1">
    <source>
        <dbReference type="Pfam" id="PF01078"/>
    </source>
</evidence>
<dbReference type="GO" id="GO:0005524">
    <property type="term" value="F:ATP binding"/>
    <property type="evidence" value="ECO:0007669"/>
    <property type="project" value="InterPro"/>
</dbReference>
<comment type="caution">
    <text evidence="2">The sequence shown here is derived from an EMBL/GenBank/DDBJ whole genome shotgun (WGS) entry which is preliminary data.</text>
</comment>
<dbReference type="Pfam" id="PF01078">
    <property type="entry name" value="Mg_chelatase"/>
    <property type="match status" value="1"/>
</dbReference>